<evidence type="ECO:0000256" key="7">
    <source>
        <dbReference type="ARBA" id="ARBA00022679"/>
    </source>
</evidence>
<evidence type="ECO:0000259" key="10">
    <source>
        <dbReference type="Pfam" id="PF14681"/>
    </source>
</evidence>
<evidence type="ECO:0000313" key="11">
    <source>
        <dbReference type="EMBL" id="KAI1616445.1"/>
    </source>
</evidence>
<gene>
    <name evidence="11" type="ORF">EDD36DRAFT_461328</name>
</gene>
<proteinExistence type="inferred from homology"/>
<dbReference type="Proteomes" id="UP001203852">
    <property type="component" value="Unassembled WGS sequence"/>
</dbReference>
<dbReference type="InterPro" id="IPR050054">
    <property type="entry name" value="UPRTase/APRTase"/>
</dbReference>
<dbReference type="EMBL" id="MU404351">
    <property type="protein sequence ID" value="KAI1616445.1"/>
    <property type="molecule type" value="Genomic_DNA"/>
</dbReference>
<evidence type="ECO:0000256" key="4">
    <source>
        <dbReference type="ARBA" id="ARBA00011894"/>
    </source>
</evidence>
<dbReference type="Gene3D" id="3.40.50.2020">
    <property type="match status" value="1"/>
</dbReference>
<organism evidence="11 12">
    <name type="scientific">Exophiala viscosa</name>
    <dbReference type="NCBI Taxonomy" id="2486360"/>
    <lineage>
        <taxon>Eukaryota</taxon>
        <taxon>Fungi</taxon>
        <taxon>Dikarya</taxon>
        <taxon>Ascomycota</taxon>
        <taxon>Pezizomycotina</taxon>
        <taxon>Eurotiomycetes</taxon>
        <taxon>Chaetothyriomycetidae</taxon>
        <taxon>Chaetothyriales</taxon>
        <taxon>Herpotrichiellaceae</taxon>
        <taxon>Exophiala</taxon>
    </lineage>
</organism>
<dbReference type="PANTHER" id="PTHR32315:SF4">
    <property type="entry name" value="URACIL PHOSPHORIBOSYLTRANSFERASE, CHLOROPLASTIC"/>
    <property type="match status" value="1"/>
</dbReference>
<evidence type="ECO:0000256" key="3">
    <source>
        <dbReference type="ARBA" id="ARBA00009516"/>
    </source>
</evidence>
<dbReference type="EC" id="2.4.2.9" evidence="4"/>
<name>A0AAN6E4D8_9EURO</name>
<dbReference type="Pfam" id="PF14681">
    <property type="entry name" value="UPRTase"/>
    <property type="match status" value="1"/>
</dbReference>
<keyword evidence="8" id="KW-0547">Nucleotide-binding</keyword>
<keyword evidence="6 11" id="KW-0328">Glycosyltransferase</keyword>
<sequence length="202" mass="21952">MSKDVLPSNVRVLSSPAFAAKLAILRDRSIKPRAVRKLTAELSTILAAEAFSAGSTASKAALIVVLRAGLAMQDPFLDQAPSDLDVFVYHLGLFRDTVTLEPVEYYNKLPTRDRSIKHAYIVDPLIATGGTAAATINILRSWGVEHITFLSILASRVGLEQVANTWPEGTDFLVGVVDEDIDEKGYIVPGLGDIGDRLYRTK</sequence>
<comment type="similarity">
    <text evidence="3">Belongs to the UPRTase family.</text>
</comment>
<dbReference type="InterPro" id="IPR000836">
    <property type="entry name" value="PRTase_dom"/>
</dbReference>
<comment type="pathway">
    <text evidence="2">Pyrimidine metabolism; UMP biosynthesis via salvage pathway; UMP from uracil: step 1/1.</text>
</comment>
<dbReference type="NCBIfam" id="NF001097">
    <property type="entry name" value="PRK00129.1"/>
    <property type="match status" value="1"/>
</dbReference>
<evidence type="ECO:0000256" key="6">
    <source>
        <dbReference type="ARBA" id="ARBA00022676"/>
    </source>
</evidence>
<evidence type="ECO:0000256" key="9">
    <source>
        <dbReference type="ARBA" id="ARBA00023134"/>
    </source>
</evidence>
<keyword evidence="9" id="KW-0342">GTP-binding</keyword>
<dbReference type="InterPro" id="IPR029057">
    <property type="entry name" value="PRTase-like"/>
</dbReference>
<keyword evidence="12" id="KW-1185">Reference proteome</keyword>
<dbReference type="GO" id="GO:0004845">
    <property type="term" value="F:uracil phosphoribosyltransferase activity"/>
    <property type="evidence" value="ECO:0007669"/>
    <property type="project" value="UniProtKB-EC"/>
</dbReference>
<dbReference type="AlphaFoldDB" id="A0AAN6E4D8"/>
<evidence type="ECO:0000256" key="8">
    <source>
        <dbReference type="ARBA" id="ARBA00022741"/>
    </source>
</evidence>
<comment type="caution">
    <text evidence="11">The sequence shown here is derived from an EMBL/GenBank/DDBJ whole genome shotgun (WGS) entry which is preliminary data.</text>
</comment>
<protein>
    <recommendedName>
        <fullName evidence="4">uracil phosphoribosyltransferase</fullName>
        <ecNumber evidence="4">2.4.2.9</ecNumber>
    </recommendedName>
</protein>
<reference evidence="11" key="1">
    <citation type="journal article" date="2022" name="bioRxiv">
        <title>Deciphering the potential niche of two novel black yeast fungi from a biological soil crust based on their genomes, phenotypes, and melanin regulation.</title>
        <authorList>
            <consortium name="DOE Joint Genome Institute"/>
            <person name="Carr E.C."/>
            <person name="Barton Q."/>
            <person name="Grambo S."/>
            <person name="Sullivan M."/>
            <person name="Renfro C.M."/>
            <person name="Kuo A."/>
            <person name="Pangilinan J."/>
            <person name="Lipzen A."/>
            <person name="Keymanesh K."/>
            <person name="Savage E."/>
            <person name="Barry K."/>
            <person name="Grigoriev I.V."/>
            <person name="Riekhof W.R."/>
            <person name="Harris S.S."/>
        </authorList>
    </citation>
    <scope>NUCLEOTIDE SEQUENCE</scope>
    <source>
        <strain evidence="11">JF 03-4F</strain>
    </source>
</reference>
<evidence type="ECO:0000313" key="12">
    <source>
        <dbReference type="Proteomes" id="UP001203852"/>
    </source>
</evidence>
<evidence type="ECO:0000256" key="2">
    <source>
        <dbReference type="ARBA" id="ARBA00005180"/>
    </source>
</evidence>
<feature type="domain" description="Phosphoribosyltransferase" evidence="10">
    <location>
        <begin position="58"/>
        <end position="201"/>
    </location>
</feature>
<evidence type="ECO:0000256" key="5">
    <source>
        <dbReference type="ARBA" id="ARBA00022533"/>
    </source>
</evidence>
<evidence type="ECO:0000256" key="1">
    <source>
        <dbReference type="ARBA" id="ARBA00001946"/>
    </source>
</evidence>
<dbReference type="SUPFAM" id="SSF53271">
    <property type="entry name" value="PRTase-like"/>
    <property type="match status" value="1"/>
</dbReference>
<dbReference type="CDD" id="cd06223">
    <property type="entry name" value="PRTases_typeI"/>
    <property type="match status" value="1"/>
</dbReference>
<dbReference type="GO" id="GO:0005525">
    <property type="term" value="F:GTP binding"/>
    <property type="evidence" value="ECO:0007669"/>
    <property type="project" value="UniProtKB-KW"/>
</dbReference>
<dbReference type="PANTHER" id="PTHR32315">
    <property type="entry name" value="ADENINE PHOSPHORIBOSYLTRANSFERASE"/>
    <property type="match status" value="1"/>
</dbReference>
<keyword evidence="5" id="KW-0021">Allosteric enzyme</keyword>
<accession>A0AAN6E4D8</accession>
<comment type="cofactor">
    <cofactor evidence="1">
        <name>Mg(2+)</name>
        <dbReference type="ChEBI" id="CHEBI:18420"/>
    </cofactor>
</comment>
<keyword evidence="7" id="KW-0808">Transferase</keyword>